<evidence type="ECO:0000256" key="1">
    <source>
        <dbReference type="SAM" id="MobiDB-lite"/>
    </source>
</evidence>
<dbReference type="HOGENOM" id="CLU_3227650_0_0_2"/>
<dbReference type="KEGG" id="dka:DKAM_0060"/>
<evidence type="ECO:0000313" key="3">
    <source>
        <dbReference type="Proteomes" id="UP000006903"/>
    </source>
</evidence>
<proteinExistence type="predicted"/>
<organism evidence="2 3">
    <name type="scientific">Desulfurococcus amylolyticus (strain DSM 18924 / JCM 16383 / VKM B-2413 / 1221n)</name>
    <name type="common">Desulfurococcus kamchatkensis</name>
    <dbReference type="NCBI Taxonomy" id="490899"/>
    <lineage>
        <taxon>Archaea</taxon>
        <taxon>Thermoproteota</taxon>
        <taxon>Thermoprotei</taxon>
        <taxon>Desulfurococcales</taxon>
        <taxon>Desulfurococcaceae</taxon>
        <taxon>Desulfurococcus</taxon>
    </lineage>
</organism>
<reference evidence="2 3" key="1">
    <citation type="journal article" date="2009" name="J. Bacteriol.">
        <title>Complete genome sequence of the anaerobic, protein-degrading hyperthermophilic crenarchaeon Desulfurococcus kamchatkensis.</title>
        <authorList>
            <person name="Ravin N.V."/>
            <person name="Mardanov A.V."/>
            <person name="Beletsky A.V."/>
            <person name="Kublanov I.V."/>
            <person name="Kolganova T.V."/>
            <person name="Lebedinsky A.V."/>
            <person name="Chernyh N.A."/>
            <person name="Bonch-Osmolovskaya E.A."/>
            <person name="Skryabin K.G."/>
        </authorList>
    </citation>
    <scope>NUCLEOTIDE SEQUENCE [LARGE SCALE GENOMIC DNA]</scope>
    <source>
        <strain evidence="3">DSM 18924 / JCM 16383 / VKM B-2413 / 1221n</strain>
    </source>
</reference>
<name>B8D3B8_DESA1</name>
<feature type="region of interest" description="Disordered" evidence="1">
    <location>
        <begin position="20"/>
        <end position="43"/>
    </location>
</feature>
<gene>
    <name evidence="2" type="ordered locus">DKAM_0060</name>
</gene>
<dbReference type="Proteomes" id="UP000006903">
    <property type="component" value="Chromosome"/>
</dbReference>
<sequence length="43" mass="4440">MGLNICVPGAMILSIHSPEPRVKLGRGSAPETGRGAKPGKNLE</sequence>
<evidence type="ECO:0000313" key="2">
    <source>
        <dbReference type="EMBL" id="ACL10389.1"/>
    </source>
</evidence>
<accession>B8D3B8</accession>
<protein>
    <submittedName>
        <fullName evidence="2">Uncharacterized protein</fullName>
    </submittedName>
</protein>
<dbReference type="AlphaFoldDB" id="B8D3B8"/>
<dbReference type="EMBL" id="CP001140">
    <property type="protein sequence ID" value="ACL10389.1"/>
    <property type="molecule type" value="Genomic_DNA"/>
</dbReference>